<keyword evidence="1 10" id="KW-0963">Cytoplasm</keyword>
<dbReference type="SUPFAM" id="SSF53244">
    <property type="entry name" value="MurD-like peptide ligases, peptide-binding domain"/>
    <property type="match status" value="1"/>
</dbReference>
<dbReference type="EC" id="6.3.2.10" evidence="10 11"/>
<evidence type="ECO:0000256" key="5">
    <source>
        <dbReference type="ARBA" id="ARBA00022840"/>
    </source>
</evidence>
<dbReference type="InterPro" id="IPR004101">
    <property type="entry name" value="Mur_ligase_C"/>
</dbReference>
<protein>
    <recommendedName>
        <fullName evidence="10 11">UDP-N-acetylmuramoyl-tripeptide--D-alanyl-D-alanine ligase</fullName>
        <ecNumber evidence="10 11">6.3.2.10</ecNumber>
    </recommendedName>
    <alternativeName>
        <fullName evidence="10">D-alanyl-D-alanine-adding enzyme</fullName>
    </alternativeName>
</protein>
<comment type="pathway">
    <text evidence="10 11">Cell wall biogenesis; peptidoglycan biosynthesis.</text>
</comment>
<dbReference type="InterPro" id="IPR051046">
    <property type="entry name" value="MurCDEF_CellWall_CoF430Synth"/>
</dbReference>
<organism evidence="14 15">
    <name type="scientific">Psychromonas arctica</name>
    <dbReference type="NCBI Taxonomy" id="168275"/>
    <lineage>
        <taxon>Bacteria</taxon>
        <taxon>Pseudomonadati</taxon>
        <taxon>Pseudomonadota</taxon>
        <taxon>Gammaproteobacteria</taxon>
        <taxon>Alteromonadales</taxon>
        <taxon>Psychromonadaceae</taxon>
        <taxon>Psychromonas</taxon>
    </lineage>
</organism>
<comment type="subcellular location">
    <subcellularLocation>
        <location evidence="10 11">Cytoplasm</location>
    </subcellularLocation>
</comment>
<evidence type="ECO:0000313" key="15">
    <source>
        <dbReference type="Proteomes" id="UP001366060"/>
    </source>
</evidence>
<proteinExistence type="inferred from homology"/>
<gene>
    <name evidence="10 14" type="primary">murF</name>
    <name evidence="14" type="ORF">V6255_03495</name>
</gene>
<dbReference type="InterPro" id="IPR036565">
    <property type="entry name" value="Mur-like_cat_sf"/>
</dbReference>
<comment type="function">
    <text evidence="10 11">Involved in cell wall formation. Catalyzes the final step in the synthesis of UDP-N-acetylmuramoyl-pentapeptide, the precursor of murein.</text>
</comment>
<sequence>MITLSVEQLCNATKGNLKAGYASLSQSAAITFNNVSTDTRTIKNNDLFIALKGPSFDAHQLLQSALDKGASVLLVEANSTLTIPTDSLVVEVEDTRIALGLLGRYIKQQITGLKCAAITGSNGKTTCKELLSAILTAHSGNADKVLATAGNFNNDIGLPLTLLRLEKQHQFAVLELGANHIGEIAYTAALAKPDVALVNNIMPAHLEGFGSLEGVATAKSEIWSSLASDGVAVVNLDANFANDFIEQLQNKQQPLITFSRETETNRTVDADLFATELHSNELGQSSFILNVKTSMLFAQKQAQNESANSLQNIQIQLNLPGKHNVSNALAASAMALALGCSLNDIQQGLQTLQQVAGRVNCAVVSDILTVIDDTYNANSASVSAGIDLLAQYPCERLLICGDMGELGRYAEQEHQTIGEYAQQQNINRLFTVGNLSQQATNAYNAASKNAGAEHFSDKQQLKSAISAYLGSQQSKVVVLVKGSRSAKMEEIVAFIKQEFGA</sequence>
<evidence type="ECO:0000256" key="4">
    <source>
        <dbReference type="ARBA" id="ARBA00022741"/>
    </source>
</evidence>
<dbReference type="SUPFAM" id="SSF63418">
    <property type="entry name" value="MurE/MurF N-terminal domain"/>
    <property type="match status" value="1"/>
</dbReference>
<evidence type="ECO:0000256" key="1">
    <source>
        <dbReference type="ARBA" id="ARBA00022490"/>
    </source>
</evidence>
<dbReference type="Pfam" id="PF02875">
    <property type="entry name" value="Mur_ligase_C"/>
    <property type="match status" value="1"/>
</dbReference>
<evidence type="ECO:0000256" key="10">
    <source>
        <dbReference type="HAMAP-Rule" id="MF_02019"/>
    </source>
</evidence>
<keyword evidence="2 10" id="KW-0436">Ligase</keyword>
<keyword evidence="9 10" id="KW-0961">Cell wall biogenesis/degradation</keyword>
<evidence type="ECO:0000256" key="6">
    <source>
        <dbReference type="ARBA" id="ARBA00022960"/>
    </source>
</evidence>
<evidence type="ECO:0000313" key="14">
    <source>
        <dbReference type="EMBL" id="MEL0658196.1"/>
    </source>
</evidence>
<keyword evidence="15" id="KW-1185">Reference proteome</keyword>
<evidence type="ECO:0000256" key="7">
    <source>
        <dbReference type="ARBA" id="ARBA00022984"/>
    </source>
</evidence>
<dbReference type="InterPro" id="IPR036615">
    <property type="entry name" value="Mur_ligase_C_dom_sf"/>
</dbReference>
<feature type="domain" description="Mur ligase central" evidence="13">
    <location>
        <begin position="118"/>
        <end position="335"/>
    </location>
</feature>
<dbReference type="NCBIfam" id="TIGR01143">
    <property type="entry name" value="murF"/>
    <property type="match status" value="1"/>
</dbReference>
<dbReference type="Gene3D" id="3.40.1190.10">
    <property type="entry name" value="Mur-like, catalytic domain"/>
    <property type="match status" value="1"/>
</dbReference>
<evidence type="ECO:0000259" key="12">
    <source>
        <dbReference type="Pfam" id="PF02875"/>
    </source>
</evidence>
<comment type="similarity">
    <text evidence="10">Belongs to the MurCDEF family. MurF subfamily.</text>
</comment>
<keyword evidence="6 10" id="KW-0133">Cell shape</keyword>
<evidence type="ECO:0000256" key="8">
    <source>
        <dbReference type="ARBA" id="ARBA00023306"/>
    </source>
</evidence>
<name>A0ABU9H8S0_9GAMM</name>
<evidence type="ECO:0000256" key="2">
    <source>
        <dbReference type="ARBA" id="ARBA00022598"/>
    </source>
</evidence>
<dbReference type="InterPro" id="IPR005863">
    <property type="entry name" value="UDP-N-AcMur_synth"/>
</dbReference>
<dbReference type="InterPro" id="IPR013221">
    <property type="entry name" value="Mur_ligase_cen"/>
</dbReference>
<dbReference type="RefSeq" id="WP_341626896.1">
    <property type="nucleotide sequence ID" value="NZ_JBAKBA010000005.1"/>
</dbReference>
<keyword evidence="8 10" id="KW-0131">Cell cycle</keyword>
<dbReference type="Pfam" id="PF08245">
    <property type="entry name" value="Mur_ligase_M"/>
    <property type="match status" value="1"/>
</dbReference>
<comment type="catalytic activity">
    <reaction evidence="10 11">
        <text>D-alanyl-D-alanine + UDP-N-acetyl-alpha-D-muramoyl-L-alanyl-gamma-D-glutamyl-meso-2,6-diaminopimelate + ATP = UDP-N-acetyl-alpha-D-muramoyl-L-alanyl-gamma-D-glutamyl-meso-2,6-diaminopimeloyl-D-alanyl-D-alanine + ADP + phosphate + H(+)</text>
        <dbReference type="Rhea" id="RHEA:28374"/>
        <dbReference type="ChEBI" id="CHEBI:15378"/>
        <dbReference type="ChEBI" id="CHEBI:30616"/>
        <dbReference type="ChEBI" id="CHEBI:43474"/>
        <dbReference type="ChEBI" id="CHEBI:57822"/>
        <dbReference type="ChEBI" id="CHEBI:61386"/>
        <dbReference type="ChEBI" id="CHEBI:83905"/>
        <dbReference type="ChEBI" id="CHEBI:456216"/>
        <dbReference type="EC" id="6.3.2.10"/>
    </reaction>
</comment>
<dbReference type="InterPro" id="IPR035911">
    <property type="entry name" value="MurE/MurF_N"/>
</dbReference>
<keyword evidence="4 10" id="KW-0547">Nucleotide-binding</keyword>
<evidence type="ECO:0000256" key="3">
    <source>
        <dbReference type="ARBA" id="ARBA00022618"/>
    </source>
</evidence>
<dbReference type="Gene3D" id="3.90.190.20">
    <property type="entry name" value="Mur ligase, C-terminal domain"/>
    <property type="match status" value="1"/>
</dbReference>
<evidence type="ECO:0000259" key="13">
    <source>
        <dbReference type="Pfam" id="PF08245"/>
    </source>
</evidence>
<dbReference type="PANTHER" id="PTHR43024">
    <property type="entry name" value="UDP-N-ACETYLMURAMOYL-TRIPEPTIDE--D-ALANYL-D-ALANINE LIGASE"/>
    <property type="match status" value="1"/>
</dbReference>
<feature type="domain" description="Mur ligase C-terminal" evidence="12">
    <location>
        <begin position="366"/>
        <end position="484"/>
    </location>
</feature>
<keyword evidence="3 10" id="KW-0132">Cell division</keyword>
<dbReference type="EMBL" id="JBAKBA010000005">
    <property type="protein sequence ID" value="MEL0658196.1"/>
    <property type="molecule type" value="Genomic_DNA"/>
</dbReference>
<dbReference type="SUPFAM" id="SSF53623">
    <property type="entry name" value="MurD-like peptide ligases, catalytic domain"/>
    <property type="match status" value="1"/>
</dbReference>
<comment type="caution">
    <text evidence="14">The sequence shown here is derived from an EMBL/GenBank/DDBJ whole genome shotgun (WGS) entry which is preliminary data.</text>
</comment>
<dbReference type="Gene3D" id="3.40.1390.10">
    <property type="entry name" value="MurE/MurF, N-terminal domain"/>
    <property type="match status" value="1"/>
</dbReference>
<dbReference type="Proteomes" id="UP001366060">
    <property type="component" value="Unassembled WGS sequence"/>
</dbReference>
<accession>A0ABU9H8S0</accession>
<dbReference type="GO" id="GO:0016874">
    <property type="term" value="F:ligase activity"/>
    <property type="evidence" value="ECO:0007669"/>
    <property type="project" value="UniProtKB-KW"/>
</dbReference>
<evidence type="ECO:0000256" key="9">
    <source>
        <dbReference type="ARBA" id="ARBA00023316"/>
    </source>
</evidence>
<feature type="binding site" evidence="10">
    <location>
        <begin position="120"/>
        <end position="126"/>
    </location>
    <ligand>
        <name>ATP</name>
        <dbReference type="ChEBI" id="CHEBI:30616"/>
    </ligand>
</feature>
<dbReference type="PANTHER" id="PTHR43024:SF1">
    <property type="entry name" value="UDP-N-ACETYLMURAMOYL-TRIPEPTIDE--D-ALANYL-D-ALANINE LIGASE"/>
    <property type="match status" value="1"/>
</dbReference>
<evidence type="ECO:0000256" key="11">
    <source>
        <dbReference type="RuleBase" id="RU004136"/>
    </source>
</evidence>
<keyword evidence="7 10" id="KW-0573">Peptidoglycan synthesis</keyword>
<reference evidence="14 15" key="1">
    <citation type="submission" date="2024-02" db="EMBL/GenBank/DDBJ databases">
        <title>Bacteria isolated from the canopy kelp, Nereocystis luetkeana.</title>
        <authorList>
            <person name="Pfister C.A."/>
            <person name="Younker I.T."/>
            <person name="Light S.H."/>
        </authorList>
    </citation>
    <scope>NUCLEOTIDE SEQUENCE [LARGE SCALE GENOMIC DNA]</scope>
    <source>
        <strain evidence="14 15">TI.2.07</strain>
    </source>
</reference>
<dbReference type="HAMAP" id="MF_02019">
    <property type="entry name" value="MurF"/>
    <property type="match status" value="1"/>
</dbReference>
<keyword evidence="5 10" id="KW-0067">ATP-binding</keyword>